<name>A0ACB6ZDV7_THEGA</name>
<dbReference type="Proteomes" id="UP000886501">
    <property type="component" value="Unassembled WGS sequence"/>
</dbReference>
<sequence>MDNALQEEQSRRIREISRTIRQGLRDALPGPDDQFFTLMIPGKVLDFGVYGADYNEFGERKVTTPSLAVQLAEASLCDDMPSYGPLQLGPTGRSVARSYAATLSRFCPNGSTTGISDETPPEKLSPAEKRYQHAMNWLTFRDPNHKNQTRMDVYRDKQTKYTDAFEKKTTAYSKALSDAEKDPVNTSIEKKREAYDKWVNGNYKTYNNIVQAAYMDWVTMGKKEEVEYYFSIVDNDSAMARVEATKECMRASVIADVDGSSEYHKVKLEPQNWAFLAKQKAAAGPQGETAESLTFRINRLEKINFLLRSMKDNAIMFSTAQEPVTDSKAVDKSNEAIDKSKETVGESNEGDKKKKPEPGKNYLEKQKKFDDLSAEYAKKSKDKPEEAKGLLAKLQGVTKDLEEARDDLRKHFEEIDRNNVQKLSTDARIAQKAVFDAQGKQLGEQVDRNQKEIDRLETQRQNLEKLRDANHPEKSASETIQDDYADKAGIVRAPVTPPTTATGKPNYWTSISIEVSSSFSHQSQVTSVTSSTVETSASVGWGPFRRSISVGVAHQQSYSAASREMANASMRISFECMRVDITRSWLRGELFYDHELRVPEGEHVSPGSRLAALIDRSHPGFNLITDHDRAEEMKIYDLFPMYPTAFLLAANVVLEIHGETSSMQSYLSSSSTGGSAALEFGPFKVGGSAAGSSSSSRSSCKSTASGCRITIDSPQIIGWISQIVPELPRAERRFVLTD</sequence>
<comment type="caution">
    <text evidence="1">The sequence shown here is derived from an EMBL/GenBank/DDBJ whole genome shotgun (WGS) entry which is preliminary data.</text>
</comment>
<proteinExistence type="predicted"/>
<protein>
    <submittedName>
        <fullName evidence="1">Uncharacterized protein</fullName>
    </submittedName>
</protein>
<evidence type="ECO:0000313" key="2">
    <source>
        <dbReference type="Proteomes" id="UP000886501"/>
    </source>
</evidence>
<gene>
    <name evidence="1" type="ORF">BDM02DRAFT_3116780</name>
</gene>
<keyword evidence="2" id="KW-1185">Reference proteome</keyword>
<dbReference type="EMBL" id="MU118030">
    <property type="protein sequence ID" value="KAF9647576.1"/>
    <property type="molecule type" value="Genomic_DNA"/>
</dbReference>
<evidence type="ECO:0000313" key="1">
    <source>
        <dbReference type="EMBL" id="KAF9647576.1"/>
    </source>
</evidence>
<accession>A0ACB6ZDV7</accession>
<organism evidence="1 2">
    <name type="scientific">Thelephora ganbajun</name>
    <name type="common">Ganba fungus</name>
    <dbReference type="NCBI Taxonomy" id="370292"/>
    <lineage>
        <taxon>Eukaryota</taxon>
        <taxon>Fungi</taxon>
        <taxon>Dikarya</taxon>
        <taxon>Basidiomycota</taxon>
        <taxon>Agaricomycotina</taxon>
        <taxon>Agaricomycetes</taxon>
        <taxon>Thelephorales</taxon>
        <taxon>Thelephoraceae</taxon>
        <taxon>Thelephora</taxon>
    </lineage>
</organism>
<reference evidence="1" key="2">
    <citation type="journal article" date="2020" name="Nat. Commun.">
        <title>Large-scale genome sequencing of mycorrhizal fungi provides insights into the early evolution of symbiotic traits.</title>
        <authorList>
            <person name="Miyauchi S."/>
            <person name="Kiss E."/>
            <person name="Kuo A."/>
            <person name="Drula E."/>
            <person name="Kohler A."/>
            <person name="Sanchez-Garcia M."/>
            <person name="Morin E."/>
            <person name="Andreopoulos B."/>
            <person name="Barry K.W."/>
            <person name="Bonito G."/>
            <person name="Buee M."/>
            <person name="Carver A."/>
            <person name="Chen C."/>
            <person name="Cichocki N."/>
            <person name="Clum A."/>
            <person name="Culley D."/>
            <person name="Crous P.W."/>
            <person name="Fauchery L."/>
            <person name="Girlanda M."/>
            <person name="Hayes R.D."/>
            <person name="Keri Z."/>
            <person name="LaButti K."/>
            <person name="Lipzen A."/>
            <person name="Lombard V."/>
            <person name="Magnuson J."/>
            <person name="Maillard F."/>
            <person name="Murat C."/>
            <person name="Nolan M."/>
            <person name="Ohm R.A."/>
            <person name="Pangilinan J."/>
            <person name="Pereira M.F."/>
            <person name="Perotto S."/>
            <person name="Peter M."/>
            <person name="Pfister S."/>
            <person name="Riley R."/>
            <person name="Sitrit Y."/>
            <person name="Stielow J.B."/>
            <person name="Szollosi G."/>
            <person name="Zifcakova L."/>
            <person name="Stursova M."/>
            <person name="Spatafora J.W."/>
            <person name="Tedersoo L."/>
            <person name="Vaario L.M."/>
            <person name="Yamada A."/>
            <person name="Yan M."/>
            <person name="Wang P."/>
            <person name="Xu J."/>
            <person name="Bruns T."/>
            <person name="Baldrian P."/>
            <person name="Vilgalys R."/>
            <person name="Dunand C."/>
            <person name="Henrissat B."/>
            <person name="Grigoriev I.V."/>
            <person name="Hibbett D."/>
            <person name="Nagy L.G."/>
            <person name="Martin F.M."/>
        </authorList>
    </citation>
    <scope>NUCLEOTIDE SEQUENCE</scope>
    <source>
        <strain evidence="1">P2</strain>
    </source>
</reference>
<reference evidence="1" key="1">
    <citation type="submission" date="2019-10" db="EMBL/GenBank/DDBJ databases">
        <authorList>
            <consortium name="DOE Joint Genome Institute"/>
            <person name="Kuo A."/>
            <person name="Miyauchi S."/>
            <person name="Kiss E."/>
            <person name="Drula E."/>
            <person name="Kohler A."/>
            <person name="Sanchez-Garcia M."/>
            <person name="Andreopoulos B."/>
            <person name="Barry K.W."/>
            <person name="Bonito G."/>
            <person name="Buee M."/>
            <person name="Carver A."/>
            <person name="Chen C."/>
            <person name="Cichocki N."/>
            <person name="Clum A."/>
            <person name="Culley D."/>
            <person name="Crous P.W."/>
            <person name="Fauchery L."/>
            <person name="Girlanda M."/>
            <person name="Hayes R."/>
            <person name="Keri Z."/>
            <person name="Labutti K."/>
            <person name="Lipzen A."/>
            <person name="Lombard V."/>
            <person name="Magnuson J."/>
            <person name="Maillard F."/>
            <person name="Morin E."/>
            <person name="Murat C."/>
            <person name="Nolan M."/>
            <person name="Ohm R."/>
            <person name="Pangilinan J."/>
            <person name="Pereira M."/>
            <person name="Perotto S."/>
            <person name="Peter M."/>
            <person name="Riley R."/>
            <person name="Sitrit Y."/>
            <person name="Stielow B."/>
            <person name="Szollosi G."/>
            <person name="Zifcakova L."/>
            <person name="Stursova M."/>
            <person name="Spatafora J.W."/>
            <person name="Tedersoo L."/>
            <person name="Vaario L.-M."/>
            <person name="Yamada A."/>
            <person name="Yan M."/>
            <person name="Wang P."/>
            <person name="Xu J."/>
            <person name="Bruns T."/>
            <person name="Baldrian P."/>
            <person name="Vilgalys R."/>
            <person name="Henrissat B."/>
            <person name="Grigoriev I.V."/>
            <person name="Hibbett D."/>
            <person name="Nagy L.G."/>
            <person name="Martin F.M."/>
        </authorList>
    </citation>
    <scope>NUCLEOTIDE SEQUENCE</scope>
    <source>
        <strain evidence="1">P2</strain>
    </source>
</reference>